<dbReference type="AlphaFoldDB" id="A0A2H0NIC1"/>
<feature type="region of interest" description="Disordered" evidence="4">
    <location>
        <begin position="136"/>
        <end position="205"/>
    </location>
</feature>
<dbReference type="EMBL" id="PCWS01000047">
    <property type="protein sequence ID" value="PIR08617.1"/>
    <property type="molecule type" value="Genomic_DNA"/>
</dbReference>
<gene>
    <name evidence="5" type="ORF">COV53_02075</name>
</gene>
<dbReference type="InterPro" id="IPR011344">
    <property type="entry name" value="ssDNA-bd"/>
</dbReference>
<dbReference type="HAMAP" id="MF_00984">
    <property type="entry name" value="SSB"/>
    <property type="match status" value="1"/>
</dbReference>
<sequence>MSSRSLNKVILIGNLTRDPELRYTPAGTAVCTLGVATNRSWVTQTGETKEETEFHRIVAWNKLGELCSQLLSKGRKVYVEGRLSSRSWTGQDGLQRNTTEIVIEEMIILDSRKFVKSDDNYQNATGALQVKQDIKASGDTQKNKQTEPATATTITEETKTEKKSTKKTGEGEISENDSKPVKKSKEEKEEKKPEDEDITPDDIPF</sequence>
<feature type="compositionally biased region" description="Low complexity" evidence="4">
    <location>
        <begin position="146"/>
        <end position="155"/>
    </location>
</feature>
<organism evidence="5 6">
    <name type="scientific">Candidatus Gottesmanbacteria bacterium CG11_big_fil_rev_8_21_14_0_20_37_11</name>
    <dbReference type="NCBI Taxonomy" id="1974575"/>
    <lineage>
        <taxon>Bacteria</taxon>
        <taxon>Candidatus Gottesmaniibacteriota</taxon>
    </lineage>
</organism>
<dbReference type="PANTHER" id="PTHR10302">
    <property type="entry name" value="SINGLE-STRANDED DNA-BINDING PROTEIN"/>
    <property type="match status" value="1"/>
</dbReference>
<reference evidence="5 6" key="1">
    <citation type="submission" date="2017-09" db="EMBL/GenBank/DDBJ databases">
        <title>Depth-based differentiation of microbial function through sediment-hosted aquifers and enrichment of novel symbionts in the deep terrestrial subsurface.</title>
        <authorList>
            <person name="Probst A.J."/>
            <person name="Ladd B."/>
            <person name="Jarett J.K."/>
            <person name="Geller-Mcgrath D.E."/>
            <person name="Sieber C.M."/>
            <person name="Emerson J.B."/>
            <person name="Anantharaman K."/>
            <person name="Thomas B.C."/>
            <person name="Malmstrom R."/>
            <person name="Stieglmeier M."/>
            <person name="Klingl A."/>
            <person name="Woyke T."/>
            <person name="Ryan C.M."/>
            <person name="Banfield J.F."/>
        </authorList>
    </citation>
    <scope>NUCLEOTIDE SEQUENCE [LARGE SCALE GENOMIC DNA]</scope>
    <source>
        <strain evidence="5">CG11_big_fil_rev_8_21_14_0_20_37_11</strain>
    </source>
</reference>
<dbReference type="InterPro" id="IPR012340">
    <property type="entry name" value="NA-bd_OB-fold"/>
</dbReference>
<proteinExistence type="inferred from homology"/>
<dbReference type="GO" id="GO:0006260">
    <property type="term" value="P:DNA replication"/>
    <property type="evidence" value="ECO:0007669"/>
    <property type="project" value="InterPro"/>
</dbReference>
<dbReference type="Pfam" id="PF00436">
    <property type="entry name" value="SSB"/>
    <property type="match status" value="1"/>
</dbReference>
<dbReference type="SUPFAM" id="SSF50249">
    <property type="entry name" value="Nucleic acid-binding proteins"/>
    <property type="match status" value="1"/>
</dbReference>
<evidence type="ECO:0000256" key="4">
    <source>
        <dbReference type="SAM" id="MobiDB-lite"/>
    </source>
</evidence>
<dbReference type="InterPro" id="IPR000424">
    <property type="entry name" value="Primosome_PriB/ssb"/>
</dbReference>
<dbReference type="CDD" id="cd04496">
    <property type="entry name" value="SSB_OBF"/>
    <property type="match status" value="1"/>
</dbReference>
<comment type="caution">
    <text evidence="5">The sequence shown here is derived from an EMBL/GenBank/DDBJ whole genome shotgun (WGS) entry which is preliminary data.</text>
</comment>
<comment type="caution">
    <text evidence="2">Lacks conserved residue(s) required for the propagation of feature annotation.</text>
</comment>
<keyword evidence="1 2" id="KW-0238">DNA-binding</keyword>
<feature type="compositionally biased region" description="Basic and acidic residues" evidence="4">
    <location>
        <begin position="136"/>
        <end position="145"/>
    </location>
</feature>
<evidence type="ECO:0000313" key="6">
    <source>
        <dbReference type="Proteomes" id="UP000230707"/>
    </source>
</evidence>
<evidence type="ECO:0000256" key="3">
    <source>
        <dbReference type="RuleBase" id="RU000524"/>
    </source>
</evidence>
<evidence type="ECO:0000256" key="1">
    <source>
        <dbReference type="ARBA" id="ARBA00023125"/>
    </source>
</evidence>
<dbReference type="GO" id="GO:0003697">
    <property type="term" value="F:single-stranded DNA binding"/>
    <property type="evidence" value="ECO:0007669"/>
    <property type="project" value="UniProtKB-UniRule"/>
</dbReference>
<dbReference type="NCBIfam" id="TIGR00621">
    <property type="entry name" value="ssb"/>
    <property type="match status" value="1"/>
</dbReference>
<evidence type="ECO:0000313" key="5">
    <source>
        <dbReference type="EMBL" id="PIR08617.1"/>
    </source>
</evidence>
<name>A0A2H0NIC1_9BACT</name>
<evidence type="ECO:0000256" key="2">
    <source>
        <dbReference type="HAMAP-Rule" id="MF_00984"/>
    </source>
</evidence>
<dbReference type="GO" id="GO:0009295">
    <property type="term" value="C:nucleoid"/>
    <property type="evidence" value="ECO:0007669"/>
    <property type="project" value="TreeGrafter"/>
</dbReference>
<dbReference type="PANTHER" id="PTHR10302:SF27">
    <property type="entry name" value="SINGLE-STRANDED DNA-BINDING PROTEIN"/>
    <property type="match status" value="1"/>
</dbReference>
<accession>A0A2H0NIC1</accession>
<dbReference type="Proteomes" id="UP000230707">
    <property type="component" value="Unassembled WGS sequence"/>
</dbReference>
<feature type="compositionally biased region" description="Basic and acidic residues" evidence="4">
    <location>
        <begin position="156"/>
        <end position="194"/>
    </location>
</feature>
<comment type="subunit">
    <text evidence="2">Homotetramer.</text>
</comment>
<dbReference type="Gene3D" id="2.40.50.140">
    <property type="entry name" value="Nucleic acid-binding proteins"/>
    <property type="match status" value="1"/>
</dbReference>
<dbReference type="PROSITE" id="PS50935">
    <property type="entry name" value="SSB"/>
    <property type="match status" value="1"/>
</dbReference>
<protein>
    <recommendedName>
        <fullName evidence="2 3">Single-stranded DNA-binding protein</fullName>
        <shortName evidence="2">SSB</shortName>
    </recommendedName>
</protein>
<feature type="compositionally biased region" description="Acidic residues" evidence="4">
    <location>
        <begin position="195"/>
        <end position="205"/>
    </location>
</feature>